<dbReference type="AlphaFoldDB" id="A0A2S8G439"/>
<dbReference type="EMBL" id="PUIA01000016">
    <property type="protein sequence ID" value="PQO39183.1"/>
    <property type="molecule type" value="Genomic_DNA"/>
</dbReference>
<feature type="compositionally biased region" description="Polar residues" evidence="1">
    <location>
        <begin position="108"/>
        <end position="117"/>
    </location>
</feature>
<feature type="compositionally biased region" description="Low complexity" evidence="1">
    <location>
        <begin position="226"/>
        <end position="246"/>
    </location>
</feature>
<keyword evidence="2" id="KW-0812">Transmembrane</keyword>
<evidence type="ECO:0000256" key="1">
    <source>
        <dbReference type="SAM" id="MobiDB-lite"/>
    </source>
</evidence>
<keyword evidence="2" id="KW-1133">Transmembrane helix</keyword>
<feature type="region of interest" description="Disordered" evidence="1">
    <location>
        <begin position="218"/>
        <end position="246"/>
    </location>
</feature>
<evidence type="ECO:0000313" key="3">
    <source>
        <dbReference type="EMBL" id="PQO39183.1"/>
    </source>
</evidence>
<dbReference type="RefSeq" id="WP_105350434.1">
    <property type="nucleotide sequence ID" value="NZ_PUIA01000016.1"/>
</dbReference>
<reference evidence="3 4" key="1">
    <citation type="submission" date="2018-02" db="EMBL/GenBank/DDBJ databases">
        <title>Comparative genomes isolates from brazilian mangrove.</title>
        <authorList>
            <person name="Araujo J.E."/>
            <person name="Taketani R.G."/>
            <person name="Silva M.C.P."/>
            <person name="Loureco M.V."/>
            <person name="Andreote F.D."/>
        </authorList>
    </citation>
    <scope>NUCLEOTIDE SEQUENCE [LARGE SCALE GENOMIC DNA]</scope>
    <source>
        <strain evidence="3 4">HEX-2 MGV</strain>
    </source>
</reference>
<accession>A0A2S8G439</accession>
<dbReference type="Proteomes" id="UP000240009">
    <property type="component" value="Unassembled WGS sequence"/>
</dbReference>
<evidence type="ECO:0000313" key="4">
    <source>
        <dbReference type="Proteomes" id="UP000240009"/>
    </source>
</evidence>
<evidence type="ECO:0000256" key="2">
    <source>
        <dbReference type="SAM" id="Phobius"/>
    </source>
</evidence>
<feature type="transmembrane region" description="Helical" evidence="2">
    <location>
        <begin position="78"/>
        <end position="101"/>
    </location>
</feature>
<feature type="region of interest" description="Disordered" evidence="1">
    <location>
        <begin position="108"/>
        <end position="137"/>
    </location>
</feature>
<keyword evidence="2" id="KW-0472">Membrane</keyword>
<proteinExistence type="predicted"/>
<dbReference type="OrthoDB" id="280784at2"/>
<protein>
    <submittedName>
        <fullName evidence="3">Uncharacterized protein</fullName>
    </submittedName>
</protein>
<organism evidence="3 4">
    <name type="scientific">Blastopirellula marina</name>
    <dbReference type="NCBI Taxonomy" id="124"/>
    <lineage>
        <taxon>Bacteria</taxon>
        <taxon>Pseudomonadati</taxon>
        <taxon>Planctomycetota</taxon>
        <taxon>Planctomycetia</taxon>
        <taxon>Pirellulales</taxon>
        <taxon>Pirellulaceae</taxon>
        <taxon>Blastopirellula</taxon>
    </lineage>
</organism>
<sequence length="246" mass="26429">MKFEEFENTLQDWLDEGRLDEVESLLPLVCEADRAECEELLFTYHALFAGLNSASSVELPPDHVSPATHRKQSPWKEVSLPAIAMSLALCLTIIAAVPGLFSGSKAANSQPSPSLATVPQPAEVVPGPLPQLSSTPQIASREPGLTRFATVSFEPLARSMVSQTDIALKSINRVATDLNPIDHQFSAYQDAAPLLDTLTRGFLPGTRSLGNAFSVLHESTIEPTAPTQEQESSPLSPSSEQNPVVS</sequence>
<comment type="caution">
    <text evidence="3">The sequence shown here is derived from an EMBL/GenBank/DDBJ whole genome shotgun (WGS) entry which is preliminary data.</text>
</comment>
<name>A0A2S8G439_9BACT</name>
<gene>
    <name evidence="3" type="ORF">C5Y96_04815</name>
</gene>